<name>A0ABV9NYS8_9BACI</name>
<dbReference type="Gene3D" id="3.30.460.10">
    <property type="entry name" value="Beta Polymerase, domain 2"/>
    <property type="match status" value="1"/>
</dbReference>
<evidence type="ECO:0000313" key="10">
    <source>
        <dbReference type="EMBL" id="MFC4737501.1"/>
    </source>
</evidence>
<keyword evidence="2" id="KW-0808">Transferase</keyword>
<dbReference type="GO" id="GO:0004527">
    <property type="term" value="F:exonuclease activity"/>
    <property type="evidence" value="ECO:0007669"/>
    <property type="project" value="UniProtKB-KW"/>
</dbReference>
<evidence type="ECO:0000256" key="7">
    <source>
        <dbReference type="ARBA" id="ARBA00049244"/>
    </source>
</evidence>
<evidence type="ECO:0000256" key="1">
    <source>
        <dbReference type="ARBA" id="ARBA00012417"/>
    </source>
</evidence>
<proteinExistence type="predicted"/>
<dbReference type="InterPro" id="IPR004013">
    <property type="entry name" value="PHP_dom"/>
</dbReference>
<reference evidence="11" key="1">
    <citation type="journal article" date="2019" name="Int. J. Syst. Evol. Microbiol.">
        <title>The Global Catalogue of Microorganisms (GCM) 10K type strain sequencing project: providing services to taxonomists for standard genome sequencing and annotation.</title>
        <authorList>
            <consortium name="The Broad Institute Genomics Platform"/>
            <consortium name="The Broad Institute Genome Sequencing Center for Infectious Disease"/>
            <person name="Wu L."/>
            <person name="Ma J."/>
        </authorList>
    </citation>
    <scope>NUCLEOTIDE SEQUENCE [LARGE SCALE GENOMIC DNA]</scope>
    <source>
        <strain evidence="11">JCM 12165</strain>
    </source>
</reference>
<dbReference type="RefSeq" id="WP_377910092.1">
    <property type="nucleotide sequence ID" value="NZ_JBHSGK010000013.1"/>
</dbReference>
<dbReference type="SUPFAM" id="SSF89550">
    <property type="entry name" value="PHP domain-like"/>
    <property type="match status" value="1"/>
</dbReference>
<dbReference type="InterPro" id="IPR003141">
    <property type="entry name" value="Pol/His_phosphatase_N"/>
</dbReference>
<evidence type="ECO:0000256" key="5">
    <source>
        <dbReference type="ARBA" id="ARBA00022932"/>
    </source>
</evidence>
<dbReference type="InterPro" id="IPR037160">
    <property type="entry name" value="DNA_Pol_thumb_sf"/>
</dbReference>
<dbReference type="Pfam" id="PF14716">
    <property type="entry name" value="HHH_8"/>
    <property type="match status" value="1"/>
</dbReference>
<organism evidence="10 11">
    <name type="scientific">Bacillus daqingensis</name>
    <dbReference type="NCBI Taxonomy" id="872396"/>
    <lineage>
        <taxon>Bacteria</taxon>
        <taxon>Bacillati</taxon>
        <taxon>Bacillota</taxon>
        <taxon>Bacilli</taxon>
        <taxon>Bacillales</taxon>
        <taxon>Bacillaceae</taxon>
        <taxon>Bacillus</taxon>
    </lineage>
</organism>
<dbReference type="InterPro" id="IPR022312">
    <property type="entry name" value="DNA_pol_X"/>
</dbReference>
<comment type="caution">
    <text evidence="10">The sequence shown here is derived from an EMBL/GenBank/DDBJ whole genome shotgun (WGS) entry which is preliminary data.</text>
</comment>
<evidence type="ECO:0000313" key="11">
    <source>
        <dbReference type="Proteomes" id="UP001595896"/>
    </source>
</evidence>
<evidence type="ECO:0000259" key="8">
    <source>
        <dbReference type="SMART" id="SM00481"/>
    </source>
</evidence>
<evidence type="ECO:0000256" key="6">
    <source>
        <dbReference type="ARBA" id="ARBA00023204"/>
    </source>
</evidence>
<evidence type="ECO:0000259" key="9">
    <source>
        <dbReference type="SMART" id="SM00483"/>
    </source>
</evidence>
<dbReference type="InterPro" id="IPR016195">
    <property type="entry name" value="Pol/histidinol_Pase-like"/>
</dbReference>
<dbReference type="EMBL" id="JBHSGK010000013">
    <property type="protein sequence ID" value="MFC4737501.1"/>
    <property type="molecule type" value="Genomic_DNA"/>
</dbReference>
<dbReference type="InterPro" id="IPR002054">
    <property type="entry name" value="DNA-dir_DNA_pol_X"/>
</dbReference>
<dbReference type="SUPFAM" id="SSF158702">
    <property type="entry name" value="Sec63 N-terminal domain-like"/>
    <property type="match status" value="1"/>
</dbReference>
<dbReference type="PANTHER" id="PTHR36928">
    <property type="entry name" value="PHOSPHATASE YCDX-RELATED"/>
    <property type="match status" value="1"/>
</dbReference>
<gene>
    <name evidence="10" type="primary">polX</name>
    <name evidence="10" type="ORF">ACFO4L_12940</name>
</gene>
<sequence length="568" mass="63031">MNKKEIIKTLETIAVYLEVEGANAFRVSAYRKAAGALERDERSMEELDDPAALSGIGKGTAGIITDLRETGTTELLEELRESIPEGLIPLLKLQGLGGKKIGRLYRELGVTNAAELKEACEAGRVEELSGFGKKSQDKILAAVEDMGKRPERLPVAGVMGAVHDLHTRLQAADAVTRYELAGSFRRGRETVKDLDFIISTEEPEDVKELLLGLGNIHAVIGSGDTKISVELSYDDTIVPVDFRLVEDGAFATTLHHFTGSKDHNVQMRQLAKERGEKISEYGVEDADGNVKQFDTEQAFFAHFNLPYVPPEQREGRDELEQSFDDLVALEDVKGDLHMHTTWSDGAQSIQEMAEACIAKGYSYTAITDHSKFLRVANGLNEERLARQHEEIRSTNADILIFTGTEMDILPDGSLDFEDDIISGVDMVIASIHSSFQQSEEEIMKRLEAACRNPYVTMIAHPTGRLIGKRDGYKVDMKRLIELAAETGTVLEVNANPSRLDLSAEHLRMLLDSDVRIAINTDAHHFDMLEDMESGVKTARRAGIPRDRIINTWSADDLKAFLQTFRTKS</sequence>
<dbReference type="PRINTS" id="PR00870">
    <property type="entry name" value="DNAPOLXBETA"/>
</dbReference>
<dbReference type="InterPro" id="IPR022311">
    <property type="entry name" value="PolX-like"/>
</dbReference>
<dbReference type="EC" id="2.7.7.7" evidence="1"/>
<dbReference type="CDD" id="cd00141">
    <property type="entry name" value="NT_POLXc"/>
    <property type="match status" value="1"/>
</dbReference>
<dbReference type="InterPro" id="IPR029398">
    <property type="entry name" value="PolB_thumb"/>
</dbReference>
<dbReference type="Pfam" id="PF02811">
    <property type="entry name" value="PHP"/>
    <property type="match status" value="1"/>
</dbReference>
<keyword evidence="10" id="KW-0269">Exonuclease</keyword>
<keyword evidence="5" id="KW-0239">DNA-directed DNA polymerase</keyword>
<evidence type="ECO:0000256" key="4">
    <source>
        <dbReference type="ARBA" id="ARBA00022763"/>
    </source>
</evidence>
<dbReference type="InterPro" id="IPR047967">
    <property type="entry name" value="PolX_PHP"/>
</dbReference>
<evidence type="ECO:0000256" key="2">
    <source>
        <dbReference type="ARBA" id="ARBA00022679"/>
    </source>
</evidence>
<dbReference type="Pfam" id="PF14791">
    <property type="entry name" value="DNA_pol_B_thumb"/>
    <property type="match status" value="1"/>
</dbReference>
<dbReference type="SMART" id="SM00483">
    <property type="entry name" value="POLXc"/>
    <property type="match status" value="1"/>
</dbReference>
<keyword evidence="4" id="KW-0227">DNA damage</keyword>
<dbReference type="Proteomes" id="UP001595896">
    <property type="component" value="Unassembled WGS sequence"/>
</dbReference>
<dbReference type="InterPro" id="IPR043519">
    <property type="entry name" value="NT_sf"/>
</dbReference>
<keyword evidence="11" id="KW-1185">Reference proteome</keyword>
<dbReference type="InterPro" id="IPR027421">
    <property type="entry name" value="DNA_pol_lamdba_lyase_dom_sf"/>
</dbReference>
<dbReference type="Gene3D" id="1.10.150.110">
    <property type="entry name" value="DNA polymerase beta, N-terminal domain-like"/>
    <property type="match status" value="1"/>
</dbReference>
<dbReference type="NCBIfam" id="NF006375">
    <property type="entry name" value="PRK08609.1"/>
    <property type="match status" value="1"/>
</dbReference>
<keyword evidence="3" id="KW-0548">Nucleotidyltransferase</keyword>
<dbReference type="InterPro" id="IPR002008">
    <property type="entry name" value="DNA_pol_X_beta-like"/>
</dbReference>
<dbReference type="Gene3D" id="1.10.150.20">
    <property type="entry name" value="5' to 3' exonuclease, C-terminal subdomain"/>
    <property type="match status" value="1"/>
</dbReference>
<dbReference type="Gene3D" id="3.20.20.140">
    <property type="entry name" value="Metal-dependent hydrolases"/>
    <property type="match status" value="1"/>
</dbReference>
<dbReference type="SUPFAM" id="SSF81301">
    <property type="entry name" value="Nucleotidyltransferase"/>
    <property type="match status" value="1"/>
</dbReference>
<keyword evidence="6" id="KW-0234">DNA repair</keyword>
<keyword evidence="10" id="KW-0540">Nuclease</keyword>
<keyword evidence="10" id="KW-0378">Hydrolase</keyword>
<comment type="catalytic activity">
    <reaction evidence="7">
        <text>DNA(n) + a 2'-deoxyribonucleoside 5'-triphosphate = DNA(n+1) + diphosphate</text>
        <dbReference type="Rhea" id="RHEA:22508"/>
        <dbReference type="Rhea" id="RHEA-COMP:17339"/>
        <dbReference type="Rhea" id="RHEA-COMP:17340"/>
        <dbReference type="ChEBI" id="CHEBI:33019"/>
        <dbReference type="ChEBI" id="CHEBI:61560"/>
        <dbReference type="ChEBI" id="CHEBI:173112"/>
        <dbReference type="EC" id="2.7.7.7"/>
    </reaction>
</comment>
<dbReference type="SUPFAM" id="SSF47802">
    <property type="entry name" value="DNA polymerase beta, N-terminal domain-like"/>
    <property type="match status" value="1"/>
</dbReference>
<dbReference type="PRINTS" id="PR00869">
    <property type="entry name" value="DNAPOLX"/>
</dbReference>
<feature type="domain" description="Polymerase/histidinol phosphatase N-terminal" evidence="8">
    <location>
        <begin position="334"/>
        <end position="410"/>
    </location>
</feature>
<protein>
    <recommendedName>
        <fullName evidence="1">DNA-directed DNA polymerase</fullName>
        <ecNumber evidence="1">2.7.7.7</ecNumber>
    </recommendedName>
</protein>
<evidence type="ECO:0000256" key="3">
    <source>
        <dbReference type="ARBA" id="ARBA00022695"/>
    </source>
</evidence>
<feature type="domain" description="DNA-directed DNA polymerase X" evidence="9">
    <location>
        <begin position="1"/>
        <end position="314"/>
    </location>
</feature>
<dbReference type="CDD" id="cd07436">
    <property type="entry name" value="PHP_PolX"/>
    <property type="match status" value="1"/>
</dbReference>
<dbReference type="Gene3D" id="3.30.210.10">
    <property type="entry name" value="DNA polymerase, thumb domain"/>
    <property type="match status" value="1"/>
</dbReference>
<dbReference type="SMART" id="SM00481">
    <property type="entry name" value="POLIIIAc"/>
    <property type="match status" value="1"/>
</dbReference>
<dbReference type="PANTHER" id="PTHR36928:SF1">
    <property type="entry name" value="PHOSPHATASE YCDX-RELATED"/>
    <property type="match status" value="1"/>
</dbReference>
<accession>A0ABV9NYS8</accession>
<dbReference type="InterPro" id="IPR010996">
    <property type="entry name" value="HHH_MUS81"/>
</dbReference>
<dbReference type="InterPro" id="IPR050243">
    <property type="entry name" value="PHP_phosphatase"/>
</dbReference>
<dbReference type="PIRSF" id="PIRSF005047">
    <property type="entry name" value="UCP005047_YshC"/>
    <property type="match status" value="1"/>
</dbReference>